<comment type="subcellular location">
    <subcellularLocation>
        <location evidence="1">Nucleus</location>
    </subcellularLocation>
</comment>
<evidence type="ECO:0000256" key="4">
    <source>
        <dbReference type="ARBA" id="ARBA00023163"/>
    </source>
</evidence>
<evidence type="ECO:0000256" key="1">
    <source>
        <dbReference type="ARBA" id="ARBA00004123"/>
    </source>
</evidence>
<dbReference type="PANTHER" id="PTHR11945">
    <property type="entry name" value="MADS BOX PROTEIN"/>
    <property type="match status" value="1"/>
</dbReference>
<comment type="caution">
    <text evidence="8">The sequence shown here is derived from an EMBL/GenBank/DDBJ whole genome shotgun (WGS) entry which is preliminary data.</text>
</comment>
<dbReference type="GO" id="GO:0000981">
    <property type="term" value="F:DNA-binding transcription factor activity, RNA polymerase II-specific"/>
    <property type="evidence" value="ECO:0007669"/>
    <property type="project" value="TreeGrafter"/>
</dbReference>
<gene>
    <name evidence="8" type="ORF">IFM89_002360</name>
</gene>
<feature type="coiled-coil region" evidence="6">
    <location>
        <begin position="94"/>
        <end position="121"/>
    </location>
</feature>
<dbReference type="OrthoDB" id="601557at2759"/>
<dbReference type="SUPFAM" id="SSF55455">
    <property type="entry name" value="SRF-like"/>
    <property type="match status" value="1"/>
</dbReference>
<evidence type="ECO:0000256" key="5">
    <source>
        <dbReference type="ARBA" id="ARBA00023242"/>
    </source>
</evidence>
<dbReference type="AlphaFoldDB" id="A0A835IGS3"/>
<dbReference type="PRINTS" id="PR00404">
    <property type="entry name" value="MADSDOMAIN"/>
</dbReference>
<reference evidence="8 9" key="1">
    <citation type="submission" date="2020-10" db="EMBL/GenBank/DDBJ databases">
        <title>The Coptis chinensis genome and diversification of protoberbering-type alkaloids.</title>
        <authorList>
            <person name="Wang B."/>
            <person name="Shu S."/>
            <person name="Song C."/>
            <person name="Liu Y."/>
        </authorList>
    </citation>
    <scope>NUCLEOTIDE SEQUENCE [LARGE SCALE GENOMIC DNA]</scope>
    <source>
        <strain evidence="8">HL-2020</strain>
        <tissue evidence="8">Leaf</tissue>
    </source>
</reference>
<keyword evidence="9" id="KW-1185">Reference proteome</keyword>
<sequence length="328" mass="38221">MQMGRAKLNMQLISKEKSRHTTFIKRKKGLKKKIFEFSTLCGVDACMIIYGPKQSDRPVEPETWPENQDEMHRIINQFRHHGKDDRRKRSLGLTDFFEVQKKKMEDELTKLRKKNNETNHSTWDDRINEMGEDQLKQLLVTLDSKIQKIDFKMEMMSADQMTLEGLGMIQYGHAPPNQSPCCLPNTFHGSMWKDTMPAMHTQPISYVKQLDHPMMPMNFPNNSSFMFDGSSKMSPMIPTNSYTSDNFSIGPMVNYPHAMKHPYFPDQRSYEDMGMINQGQSSYYMPPPIQSMGPSQQYVPCLMPGSSHQMHPFKHLNMDFSDHQKSRF</sequence>
<dbReference type="Pfam" id="PF00319">
    <property type="entry name" value="SRF-TF"/>
    <property type="match status" value="1"/>
</dbReference>
<protein>
    <recommendedName>
        <fullName evidence="7">MADS-box domain-containing protein</fullName>
    </recommendedName>
</protein>
<dbReference type="GO" id="GO:0005634">
    <property type="term" value="C:nucleus"/>
    <property type="evidence" value="ECO:0007669"/>
    <property type="project" value="UniProtKB-SubCell"/>
</dbReference>
<dbReference type="GO" id="GO:0046983">
    <property type="term" value="F:protein dimerization activity"/>
    <property type="evidence" value="ECO:0007669"/>
    <property type="project" value="InterPro"/>
</dbReference>
<dbReference type="Proteomes" id="UP000631114">
    <property type="component" value="Unassembled WGS sequence"/>
</dbReference>
<dbReference type="Gene3D" id="3.40.1810.10">
    <property type="entry name" value="Transcription factor, MADS-box"/>
    <property type="match status" value="1"/>
</dbReference>
<evidence type="ECO:0000256" key="3">
    <source>
        <dbReference type="ARBA" id="ARBA00023125"/>
    </source>
</evidence>
<dbReference type="SMART" id="SM00432">
    <property type="entry name" value="MADS"/>
    <property type="match status" value="1"/>
</dbReference>
<dbReference type="InterPro" id="IPR002100">
    <property type="entry name" value="TF_MADSbox"/>
</dbReference>
<evidence type="ECO:0000259" key="7">
    <source>
        <dbReference type="PROSITE" id="PS50066"/>
    </source>
</evidence>
<accession>A0A835IGS3</accession>
<keyword evidence="2" id="KW-0805">Transcription regulation</keyword>
<feature type="domain" description="MADS-box" evidence="7">
    <location>
        <begin position="3"/>
        <end position="53"/>
    </location>
</feature>
<evidence type="ECO:0000313" key="9">
    <source>
        <dbReference type="Proteomes" id="UP000631114"/>
    </source>
</evidence>
<dbReference type="EMBL" id="JADFTS010000002">
    <property type="protein sequence ID" value="KAF9618665.1"/>
    <property type="molecule type" value="Genomic_DNA"/>
</dbReference>
<evidence type="ECO:0000256" key="2">
    <source>
        <dbReference type="ARBA" id="ARBA00023015"/>
    </source>
</evidence>
<keyword evidence="3" id="KW-0238">DNA-binding</keyword>
<name>A0A835IGS3_9MAGN</name>
<dbReference type="GO" id="GO:0000978">
    <property type="term" value="F:RNA polymerase II cis-regulatory region sequence-specific DNA binding"/>
    <property type="evidence" value="ECO:0007669"/>
    <property type="project" value="TreeGrafter"/>
</dbReference>
<keyword evidence="4" id="KW-0804">Transcription</keyword>
<evidence type="ECO:0000313" key="8">
    <source>
        <dbReference type="EMBL" id="KAF9618665.1"/>
    </source>
</evidence>
<keyword evidence="6" id="KW-0175">Coiled coil</keyword>
<organism evidence="8 9">
    <name type="scientific">Coptis chinensis</name>
    <dbReference type="NCBI Taxonomy" id="261450"/>
    <lineage>
        <taxon>Eukaryota</taxon>
        <taxon>Viridiplantae</taxon>
        <taxon>Streptophyta</taxon>
        <taxon>Embryophyta</taxon>
        <taxon>Tracheophyta</taxon>
        <taxon>Spermatophyta</taxon>
        <taxon>Magnoliopsida</taxon>
        <taxon>Ranunculales</taxon>
        <taxon>Ranunculaceae</taxon>
        <taxon>Coptidoideae</taxon>
        <taxon>Coptis</taxon>
    </lineage>
</organism>
<dbReference type="PANTHER" id="PTHR11945:SF176">
    <property type="entry name" value="MADS-BOX TRANSCRIPTION FACTOR FAMILY PROTEIN"/>
    <property type="match status" value="1"/>
</dbReference>
<evidence type="ECO:0000256" key="6">
    <source>
        <dbReference type="SAM" id="Coils"/>
    </source>
</evidence>
<dbReference type="InterPro" id="IPR036879">
    <property type="entry name" value="TF_MADSbox_sf"/>
</dbReference>
<proteinExistence type="predicted"/>
<dbReference type="PROSITE" id="PS50066">
    <property type="entry name" value="MADS_BOX_2"/>
    <property type="match status" value="1"/>
</dbReference>
<keyword evidence="5" id="KW-0539">Nucleus</keyword>